<dbReference type="Proteomes" id="UP000190797">
    <property type="component" value="Chromosome"/>
</dbReference>
<dbReference type="EMBL" id="CP017717">
    <property type="protein sequence ID" value="AQZ63021.1"/>
    <property type="molecule type" value="Genomic_DNA"/>
</dbReference>
<reference evidence="2" key="1">
    <citation type="journal article" date="2017" name="Med. Chem. Commun.">
        <title>Nonomuraea sp. ATCC 55076 harbours the largest actinomycete chromosome to date and the kistamicin biosynthetic gene cluster.</title>
        <authorList>
            <person name="Nazari B."/>
            <person name="Forneris C.C."/>
            <person name="Gibson M.I."/>
            <person name="Moon K."/>
            <person name="Schramma K.R."/>
            <person name="Seyedsayamdost M.R."/>
        </authorList>
    </citation>
    <scope>NUCLEOTIDE SEQUENCE [LARGE SCALE GENOMIC DNA]</scope>
    <source>
        <strain evidence="2">ATCC 55076</strain>
    </source>
</reference>
<dbReference type="AlphaFoldDB" id="A0A1U9ZYI8"/>
<evidence type="ECO:0000313" key="2">
    <source>
        <dbReference type="Proteomes" id="UP000190797"/>
    </source>
</evidence>
<accession>A0A1U9ZYI8</accession>
<proteinExistence type="predicted"/>
<evidence type="ECO:0000313" key="1">
    <source>
        <dbReference type="EMBL" id="AQZ63021.1"/>
    </source>
</evidence>
<organism evidence="1 2">
    <name type="scientific">[Actinomadura] parvosata subsp. kistnae</name>
    <dbReference type="NCBI Taxonomy" id="1909395"/>
    <lineage>
        <taxon>Bacteria</taxon>
        <taxon>Bacillati</taxon>
        <taxon>Actinomycetota</taxon>
        <taxon>Actinomycetes</taxon>
        <taxon>Streptosporangiales</taxon>
        <taxon>Streptosporangiaceae</taxon>
        <taxon>Nonomuraea</taxon>
    </lineage>
</organism>
<keyword evidence="2" id="KW-1185">Reference proteome</keyword>
<gene>
    <name evidence="1" type="ORF">BKM31_17525</name>
</gene>
<name>A0A1U9ZYI8_9ACTN</name>
<protein>
    <submittedName>
        <fullName evidence="1">Uncharacterized protein</fullName>
    </submittedName>
</protein>
<dbReference type="STRING" id="1909395.BKM31_17525"/>
<sequence length="97" mass="10291">METDTAVDAQQLESLRSALVAEGLRADIRSTARGTSLKVANPEPPGLDVTVMVRDGNYVWEWGAILSPVSELSKAVEGVMFVLRGPSGSPADLLPPE</sequence>
<dbReference type="KEGG" id="noa:BKM31_17525"/>
<dbReference type="RefSeq" id="WP_080039210.1">
    <property type="nucleotide sequence ID" value="NZ_CP017717.1"/>
</dbReference>